<proteinExistence type="predicted"/>
<accession>A0A7S2LMN1</accession>
<dbReference type="Gene3D" id="2.60.120.200">
    <property type="match status" value="1"/>
</dbReference>
<dbReference type="CDD" id="cd01951">
    <property type="entry name" value="lectin_L-type"/>
    <property type="match status" value="1"/>
</dbReference>
<organism evidence="1">
    <name type="scientific">Leptocylindrus danicus</name>
    <dbReference type="NCBI Taxonomy" id="163516"/>
    <lineage>
        <taxon>Eukaryota</taxon>
        <taxon>Sar</taxon>
        <taxon>Stramenopiles</taxon>
        <taxon>Ochrophyta</taxon>
        <taxon>Bacillariophyta</taxon>
        <taxon>Coscinodiscophyceae</taxon>
        <taxon>Chaetocerotophycidae</taxon>
        <taxon>Leptocylindrales</taxon>
        <taxon>Leptocylindraceae</taxon>
        <taxon>Leptocylindrus</taxon>
    </lineage>
</organism>
<dbReference type="Pfam" id="PF18483">
    <property type="entry name" value="Lectin_L-type_dom"/>
    <property type="match status" value="1"/>
</dbReference>
<protein>
    <recommendedName>
        <fullName evidence="2">Legume lectin domain-containing protein</fullName>
    </recommendedName>
</protein>
<dbReference type="InterPro" id="IPR013320">
    <property type="entry name" value="ConA-like_dom_sf"/>
</dbReference>
<dbReference type="EMBL" id="HBGY01031069">
    <property type="protein sequence ID" value="CAD9609165.1"/>
    <property type="molecule type" value="Transcribed_RNA"/>
</dbReference>
<dbReference type="InterPro" id="IPR019825">
    <property type="entry name" value="Lectin_legB_Mn/Ca_BS"/>
</dbReference>
<dbReference type="PROSITE" id="PS00307">
    <property type="entry name" value="LECTIN_LEGUME_BETA"/>
    <property type="match status" value="1"/>
</dbReference>
<sequence>MKGINYRSIPTIAILWAIRNFHANAQFTYPDFNQTLGLVMNGDAATTTCSNEELMISAMTSGGEMQGLYQKIVTESGGDNLSVGNNISEIAQFGHREGMDVVDLHAIIECKTRIRLTPSRPSRVGSVWYEKRLPVLTEFDTTFKFQLSGQSRTCTFHRDPTFSLKHHKSCTVHGGDGFAFVIHANPGDALSIGGKGKQLGYGGLKNSIAVEFDTWTNTQVTEEYKEDDLFHDHVSIHSAGIGTNDSGESTSLGYSRPVDLADGKIHEVRVRYFPFLQTKYFEGMSANENLLPYLKDNGEGRRLGTLAVYIDDGIKADSPLLAIPLNLSILLDLPDSIAYVGFTAATGLQWQKHDIISWNWCDSNGCL</sequence>
<evidence type="ECO:0000313" key="1">
    <source>
        <dbReference type="EMBL" id="CAD9609165.1"/>
    </source>
</evidence>
<dbReference type="PANTHER" id="PTHR12223">
    <property type="entry name" value="VESICULAR MANNOSE-BINDING LECTIN"/>
    <property type="match status" value="1"/>
</dbReference>
<dbReference type="InterPro" id="IPR051136">
    <property type="entry name" value="Intracellular_Lectin-GPT"/>
</dbReference>
<evidence type="ECO:0008006" key="2">
    <source>
        <dbReference type="Google" id="ProtNLM"/>
    </source>
</evidence>
<name>A0A7S2LMN1_9STRA</name>
<dbReference type="PANTHER" id="PTHR12223:SF19">
    <property type="entry name" value="LEGUME LECTIN DOMAIN-CONTAINING PROTEIN"/>
    <property type="match status" value="1"/>
</dbReference>
<dbReference type="SUPFAM" id="SSF49899">
    <property type="entry name" value="Concanavalin A-like lectins/glucanases"/>
    <property type="match status" value="1"/>
</dbReference>
<dbReference type="AlphaFoldDB" id="A0A7S2LMN1"/>
<dbReference type="InterPro" id="IPR056573">
    <property type="entry name" value="Lectin_L-type_dom"/>
</dbReference>
<reference evidence="1" key="1">
    <citation type="submission" date="2021-01" db="EMBL/GenBank/DDBJ databases">
        <authorList>
            <person name="Corre E."/>
            <person name="Pelletier E."/>
            <person name="Niang G."/>
            <person name="Scheremetjew M."/>
            <person name="Finn R."/>
            <person name="Kale V."/>
            <person name="Holt S."/>
            <person name="Cochrane G."/>
            <person name="Meng A."/>
            <person name="Brown T."/>
            <person name="Cohen L."/>
        </authorList>
    </citation>
    <scope>NUCLEOTIDE SEQUENCE</scope>
    <source>
        <strain evidence="1">B650</strain>
    </source>
</reference>
<gene>
    <name evidence="1" type="ORF">LDAN0321_LOCUS19358</name>
</gene>